<dbReference type="OrthoDB" id="9008810at2"/>
<organism evidence="1 2">
    <name type="scientific">Paraburkholderia terrae</name>
    <dbReference type="NCBI Taxonomy" id="311230"/>
    <lineage>
        <taxon>Bacteria</taxon>
        <taxon>Pseudomonadati</taxon>
        <taxon>Pseudomonadota</taxon>
        <taxon>Betaproteobacteria</taxon>
        <taxon>Burkholderiales</taxon>
        <taxon>Burkholderiaceae</taxon>
        <taxon>Paraburkholderia</taxon>
    </lineage>
</organism>
<gene>
    <name evidence="1" type="ORF">C2L65_12005</name>
</gene>
<proteinExistence type="predicted"/>
<dbReference type="RefSeq" id="WP_052426869.1">
    <property type="nucleotide sequence ID" value="NZ_CP026111.1"/>
</dbReference>
<evidence type="ECO:0000313" key="1">
    <source>
        <dbReference type="EMBL" id="AUT60247.1"/>
    </source>
</evidence>
<accession>A0A2I8EKW7</accession>
<evidence type="ECO:0000313" key="2">
    <source>
        <dbReference type="Proteomes" id="UP000243502"/>
    </source>
</evidence>
<protein>
    <submittedName>
        <fullName evidence="1">Uncharacterized protein</fullName>
    </submittedName>
</protein>
<dbReference type="Proteomes" id="UP000243502">
    <property type="component" value="Chromosome 1"/>
</dbReference>
<name>A0A2I8EKW7_9BURK</name>
<sequence length="138" mass="15831">MHVDRSRANGILTGNTARPNVILSMPMIFDDESRAEMLCYFVVGELVAMARTGDWLKTDHLVELSRIWLHANGAQFEWQERISIARIAAEFAPDVLATIELRTEKTLASLFTDGWRLDYRVPVVCEIHDRCAARLRRM</sequence>
<dbReference type="KEGG" id="pter:C2L65_12005"/>
<reference evidence="1 2" key="1">
    <citation type="submission" date="2018-01" db="EMBL/GenBank/DDBJ databases">
        <title>Species boundaries and ecological features among Paraburkholderia terrae DSMZ17804T, P. hospita DSMZ17164T and P. caribensis DSMZ13236T.</title>
        <authorList>
            <person name="Pratama A.A."/>
        </authorList>
    </citation>
    <scope>NUCLEOTIDE SEQUENCE [LARGE SCALE GENOMIC DNA]</scope>
    <source>
        <strain evidence="1 2">DSM 17804</strain>
    </source>
</reference>
<dbReference type="AlphaFoldDB" id="A0A2I8EKW7"/>
<dbReference type="EMBL" id="CP026111">
    <property type="protein sequence ID" value="AUT60247.1"/>
    <property type="molecule type" value="Genomic_DNA"/>
</dbReference>